<evidence type="ECO:0000313" key="2">
    <source>
        <dbReference type="EMBL" id="KAF9737577.1"/>
    </source>
</evidence>
<keyword evidence="3" id="KW-1185">Reference proteome</keyword>
<dbReference type="Proteomes" id="UP000756921">
    <property type="component" value="Unassembled WGS sequence"/>
</dbReference>
<comment type="caution">
    <text evidence="2">The sequence shown here is derived from an EMBL/GenBank/DDBJ whole genome shotgun (WGS) entry which is preliminary data.</text>
</comment>
<gene>
    <name evidence="2" type="ORF">PMIN01_05356</name>
</gene>
<accession>A0A9P6GL07</accession>
<dbReference type="AlphaFoldDB" id="A0A9P6GL07"/>
<reference evidence="2" key="1">
    <citation type="journal article" date="2020" name="Mol. Plant Microbe Interact.">
        <title>Genome Sequence of the Biocontrol Agent Coniothyrium minitans strain Conio (IMI 134523).</title>
        <authorList>
            <person name="Patel D."/>
            <person name="Shittu T.A."/>
            <person name="Baroncelli R."/>
            <person name="Muthumeenakshi S."/>
            <person name="Osborne T.H."/>
            <person name="Janganan T.K."/>
            <person name="Sreenivasaprasad S."/>
        </authorList>
    </citation>
    <scope>NUCLEOTIDE SEQUENCE</scope>
    <source>
        <strain evidence="2">Conio</strain>
    </source>
</reference>
<proteinExistence type="predicted"/>
<dbReference type="OrthoDB" id="3770142at2759"/>
<sequence length="238" mass="27038">MLALSYLSAILVAVAPIVSANFDLNVAIGDVATIFPWPDQIGIWVLTDGDDPKCEDLAENGVIAGWDERNDLSHGREGMRCVPGSHCGYYHPDDHPWPSVELLEMHFTNNPLHHFTIYKDRGYTAPDGFTWLWPMYGVDGNTYGACHTDTRKNWDCNLNDDKLKLHGRRKFRCLTSITAKEINDAKRQGGKKAGDFEEYRNPDYPFFEVLSHNGTAIPTVRRLLGRVEVACQLNMRWR</sequence>
<keyword evidence="1" id="KW-0732">Signal</keyword>
<feature type="signal peptide" evidence="1">
    <location>
        <begin position="1"/>
        <end position="20"/>
    </location>
</feature>
<feature type="chain" id="PRO_5040229686" evidence="1">
    <location>
        <begin position="21"/>
        <end position="238"/>
    </location>
</feature>
<name>A0A9P6GL07_9PLEO</name>
<organism evidence="2 3">
    <name type="scientific">Paraphaeosphaeria minitans</name>
    <dbReference type="NCBI Taxonomy" id="565426"/>
    <lineage>
        <taxon>Eukaryota</taxon>
        <taxon>Fungi</taxon>
        <taxon>Dikarya</taxon>
        <taxon>Ascomycota</taxon>
        <taxon>Pezizomycotina</taxon>
        <taxon>Dothideomycetes</taxon>
        <taxon>Pleosporomycetidae</taxon>
        <taxon>Pleosporales</taxon>
        <taxon>Massarineae</taxon>
        <taxon>Didymosphaeriaceae</taxon>
        <taxon>Paraphaeosphaeria</taxon>
    </lineage>
</organism>
<dbReference type="EMBL" id="WJXW01000004">
    <property type="protein sequence ID" value="KAF9737577.1"/>
    <property type="molecule type" value="Genomic_DNA"/>
</dbReference>
<evidence type="ECO:0000313" key="3">
    <source>
        <dbReference type="Proteomes" id="UP000756921"/>
    </source>
</evidence>
<protein>
    <submittedName>
        <fullName evidence="2">Uncharacterized protein</fullName>
    </submittedName>
</protein>
<evidence type="ECO:0000256" key="1">
    <source>
        <dbReference type="SAM" id="SignalP"/>
    </source>
</evidence>